<dbReference type="RefSeq" id="WP_313833255.1">
    <property type="nucleotide sequence ID" value="NZ_JAQOUE010000001.1"/>
</dbReference>
<organism evidence="4 5">
    <name type="scientific">Candidatus Nitronereus thalassa</name>
    <dbReference type="NCBI Taxonomy" id="3020898"/>
    <lineage>
        <taxon>Bacteria</taxon>
        <taxon>Pseudomonadati</taxon>
        <taxon>Nitrospirota</taxon>
        <taxon>Nitrospiria</taxon>
        <taxon>Nitrospirales</taxon>
        <taxon>Nitrospiraceae</taxon>
        <taxon>Candidatus Nitronereus</taxon>
    </lineage>
</organism>
<dbReference type="EMBL" id="JAQOUE010000001">
    <property type="protein sequence ID" value="MDT7042798.1"/>
    <property type="molecule type" value="Genomic_DNA"/>
</dbReference>
<name>A0ABU3K8T5_9BACT</name>
<keyword evidence="1 2" id="KW-0129">CBS domain</keyword>
<sequence>MSVHSISIVGLRSISQVPLTHILTFQKDQDGLSMARQLLTSPMAGAPVVDDKGKFIGFVSEFDILSAFESGRDISQLTAEEIMVQDRIAIQESTSLVDAVRLMKKHHLLVLPVERDGAVVGCITRQDLLRAWMIQGLGEEELAQKK</sequence>
<dbReference type="SMART" id="SM00116">
    <property type="entry name" value="CBS"/>
    <property type="match status" value="2"/>
</dbReference>
<protein>
    <submittedName>
        <fullName evidence="4">CBS domain-containing protein</fullName>
    </submittedName>
</protein>
<dbReference type="Pfam" id="PF00571">
    <property type="entry name" value="CBS"/>
    <property type="match status" value="2"/>
</dbReference>
<evidence type="ECO:0000259" key="3">
    <source>
        <dbReference type="PROSITE" id="PS51371"/>
    </source>
</evidence>
<evidence type="ECO:0000313" key="5">
    <source>
        <dbReference type="Proteomes" id="UP001250932"/>
    </source>
</evidence>
<dbReference type="Proteomes" id="UP001250932">
    <property type="component" value="Unassembled WGS sequence"/>
</dbReference>
<reference evidence="4 5" key="1">
    <citation type="journal article" date="2023" name="ISME J.">
        <title>Cultivation and genomic characterization of novel and ubiquitous marine nitrite-oxidizing bacteria from the Nitrospirales.</title>
        <authorList>
            <person name="Mueller A.J."/>
            <person name="Daebeler A."/>
            <person name="Herbold C.W."/>
            <person name="Kirkegaard R.H."/>
            <person name="Daims H."/>
        </authorList>
    </citation>
    <scope>NUCLEOTIDE SEQUENCE [LARGE SCALE GENOMIC DNA]</scope>
    <source>
        <strain evidence="4 5">EB</strain>
    </source>
</reference>
<evidence type="ECO:0000256" key="1">
    <source>
        <dbReference type="ARBA" id="ARBA00023122"/>
    </source>
</evidence>
<evidence type="ECO:0000256" key="2">
    <source>
        <dbReference type="PROSITE-ProRule" id="PRU00703"/>
    </source>
</evidence>
<dbReference type="InterPro" id="IPR046342">
    <property type="entry name" value="CBS_dom_sf"/>
</dbReference>
<dbReference type="SUPFAM" id="SSF54631">
    <property type="entry name" value="CBS-domain pair"/>
    <property type="match status" value="1"/>
</dbReference>
<dbReference type="PROSITE" id="PS51371">
    <property type="entry name" value="CBS"/>
    <property type="match status" value="2"/>
</dbReference>
<dbReference type="InterPro" id="IPR051257">
    <property type="entry name" value="Diverse_CBS-Domain"/>
</dbReference>
<dbReference type="PANTHER" id="PTHR43080">
    <property type="entry name" value="CBS DOMAIN-CONTAINING PROTEIN CBSX3, MITOCHONDRIAL"/>
    <property type="match status" value="1"/>
</dbReference>
<proteinExistence type="predicted"/>
<comment type="caution">
    <text evidence="4">The sequence shown here is derived from an EMBL/GenBank/DDBJ whole genome shotgun (WGS) entry which is preliminary data.</text>
</comment>
<accession>A0ABU3K8T5</accession>
<feature type="domain" description="CBS" evidence="3">
    <location>
        <begin position="18"/>
        <end position="74"/>
    </location>
</feature>
<keyword evidence="5" id="KW-1185">Reference proteome</keyword>
<feature type="domain" description="CBS" evidence="3">
    <location>
        <begin position="83"/>
        <end position="140"/>
    </location>
</feature>
<dbReference type="InterPro" id="IPR000644">
    <property type="entry name" value="CBS_dom"/>
</dbReference>
<dbReference type="Gene3D" id="3.10.580.10">
    <property type="entry name" value="CBS-domain"/>
    <property type="match status" value="1"/>
</dbReference>
<gene>
    <name evidence="4" type="ORF">PPG34_10580</name>
</gene>
<dbReference type="PANTHER" id="PTHR43080:SF2">
    <property type="entry name" value="CBS DOMAIN-CONTAINING PROTEIN"/>
    <property type="match status" value="1"/>
</dbReference>
<evidence type="ECO:0000313" key="4">
    <source>
        <dbReference type="EMBL" id="MDT7042798.1"/>
    </source>
</evidence>